<protein>
    <submittedName>
        <fullName evidence="1">Uncharacterized protein</fullName>
    </submittedName>
</protein>
<comment type="caution">
    <text evidence="1">The sequence shown here is derived from an EMBL/GenBank/DDBJ whole genome shotgun (WGS) entry which is preliminary data.</text>
</comment>
<dbReference type="InterPro" id="IPR004263">
    <property type="entry name" value="Exostosin"/>
</dbReference>
<gene>
    <name evidence="1" type="ORF">GIB67_011911</name>
</gene>
<evidence type="ECO:0000313" key="1">
    <source>
        <dbReference type="EMBL" id="KAF6148136.1"/>
    </source>
</evidence>
<name>A0A7J7LZR5_9MAGN</name>
<dbReference type="AlphaFoldDB" id="A0A7J7LZR5"/>
<proteinExistence type="predicted"/>
<organism evidence="1 2">
    <name type="scientific">Kingdonia uniflora</name>
    <dbReference type="NCBI Taxonomy" id="39325"/>
    <lineage>
        <taxon>Eukaryota</taxon>
        <taxon>Viridiplantae</taxon>
        <taxon>Streptophyta</taxon>
        <taxon>Embryophyta</taxon>
        <taxon>Tracheophyta</taxon>
        <taxon>Spermatophyta</taxon>
        <taxon>Magnoliopsida</taxon>
        <taxon>Ranunculales</taxon>
        <taxon>Circaeasteraceae</taxon>
        <taxon>Kingdonia</taxon>
    </lineage>
</organism>
<dbReference type="GO" id="GO:0016757">
    <property type="term" value="F:glycosyltransferase activity"/>
    <property type="evidence" value="ECO:0007669"/>
    <property type="project" value="InterPro"/>
</dbReference>
<dbReference type="OrthoDB" id="1924787at2759"/>
<reference evidence="1 2" key="1">
    <citation type="journal article" date="2020" name="IScience">
        <title>Genome Sequencing of the Endangered Kingdonia uniflora (Circaeasteraceae, Ranunculales) Reveals Potential Mechanisms of Evolutionary Specialization.</title>
        <authorList>
            <person name="Sun Y."/>
            <person name="Deng T."/>
            <person name="Zhang A."/>
            <person name="Moore M.J."/>
            <person name="Landis J.B."/>
            <person name="Lin N."/>
            <person name="Zhang H."/>
            <person name="Zhang X."/>
            <person name="Huang J."/>
            <person name="Zhang X."/>
            <person name="Sun H."/>
            <person name="Wang H."/>
        </authorList>
    </citation>
    <scope>NUCLEOTIDE SEQUENCE [LARGE SCALE GENOMIC DNA]</scope>
    <source>
        <strain evidence="1">TB1705</strain>
        <tissue evidence="1">Leaf</tissue>
    </source>
</reference>
<accession>A0A7J7LZR5</accession>
<evidence type="ECO:0000313" key="2">
    <source>
        <dbReference type="Proteomes" id="UP000541444"/>
    </source>
</evidence>
<dbReference type="PANTHER" id="PTHR11062">
    <property type="entry name" value="EXOSTOSIN HEPARAN SULFATE GLYCOSYLTRANSFERASE -RELATED"/>
    <property type="match status" value="1"/>
</dbReference>
<keyword evidence="2" id="KW-1185">Reference proteome</keyword>
<dbReference type="PANTHER" id="PTHR11062:SF210">
    <property type="entry name" value="EXOSTOSIN FAMILY PROTEIN"/>
    <property type="match status" value="1"/>
</dbReference>
<dbReference type="EMBL" id="JACGCM010001854">
    <property type="protein sequence ID" value="KAF6148136.1"/>
    <property type="molecule type" value="Genomic_DNA"/>
</dbReference>
<dbReference type="Proteomes" id="UP000541444">
    <property type="component" value="Unassembled WGS sequence"/>
</dbReference>
<sequence length="121" mass="14128">MNEFPRLSGRPGSTRASRPIGSYELMEHMLKVYIYEEGEKPVFHQPPLKGIYVSEGWFMKLMEGNNQFVVKDPREVHLFYLSFCSQMLRLTLYDPLNKAKLAEHLKSCGYNCFKISFPEQS</sequence>